<proteinExistence type="predicted"/>
<evidence type="ECO:0000313" key="1">
    <source>
        <dbReference type="EMBL" id="KKL24987.1"/>
    </source>
</evidence>
<protein>
    <submittedName>
        <fullName evidence="1">Uncharacterized protein</fullName>
    </submittedName>
</protein>
<dbReference type="EMBL" id="LAZR01036384">
    <property type="protein sequence ID" value="KKL24987.1"/>
    <property type="molecule type" value="Genomic_DNA"/>
</dbReference>
<comment type="caution">
    <text evidence="1">The sequence shown here is derived from an EMBL/GenBank/DDBJ whole genome shotgun (WGS) entry which is preliminary data.</text>
</comment>
<dbReference type="AlphaFoldDB" id="A0A0F9CEY8"/>
<reference evidence="1" key="1">
    <citation type="journal article" date="2015" name="Nature">
        <title>Complex archaea that bridge the gap between prokaryotes and eukaryotes.</title>
        <authorList>
            <person name="Spang A."/>
            <person name="Saw J.H."/>
            <person name="Jorgensen S.L."/>
            <person name="Zaremba-Niedzwiedzka K."/>
            <person name="Martijn J."/>
            <person name="Lind A.E."/>
            <person name="van Eijk R."/>
            <person name="Schleper C."/>
            <person name="Guy L."/>
            <person name="Ettema T.J."/>
        </authorList>
    </citation>
    <scope>NUCLEOTIDE SEQUENCE</scope>
</reference>
<accession>A0A0F9CEY8</accession>
<gene>
    <name evidence="1" type="ORF">LCGC14_2409810</name>
</gene>
<name>A0A0F9CEY8_9ZZZZ</name>
<organism evidence="1">
    <name type="scientific">marine sediment metagenome</name>
    <dbReference type="NCBI Taxonomy" id="412755"/>
    <lineage>
        <taxon>unclassified sequences</taxon>
        <taxon>metagenomes</taxon>
        <taxon>ecological metagenomes</taxon>
    </lineage>
</organism>
<sequence>MSTRGTYTFKDENCEHHVYHHYDNYPSGAADFIKAALSHAWPLPRFEADEFAAAFVVGAKGIGRPGGTRLMKTGDWEEISNWDIEYHYEITCLDGELHIVAEEVEGVEHCRWDEEQGLLQSHRIFEGSYAEFLEFAKIT</sequence>